<evidence type="ECO:0000313" key="6">
    <source>
        <dbReference type="Proteomes" id="UP000036932"/>
    </source>
</evidence>
<dbReference type="OrthoDB" id="9800061at2"/>
<protein>
    <submittedName>
        <fullName evidence="5">Beta-lactamase</fullName>
    </submittedName>
</protein>
<organism evidence="5 6">
    <name type="scientific">Paenibacillus solani</name>
    <dbReference type="NCBI Taxonomy" id="1705565"/>
    <lineage>
        <taxon>Bacteria</taxon>
        <taxon>Bacillati</taxon>
        <taxon>Bacillota</taxon>
        <taxon>Bacilli</taxon>
        <taxon>Bacillales</taxon>
        <taxon>Paenibacillaceae</taxon>
        <taxon>Paenibacillus</taxon>
    </lineage>
</organism>
<comment type="caution">
    <text evidence="5">The sequence shown here is derived from an EMBL/GenBank/DDBJ whole genome shotgun (WGS) entry which is preliminary data.</text>
</comment>
<keyword evidence="6" id="KW-1185">Reference proteome</keyword>
<accession>A0A0M1NJ34</accession>
<dbReference type="Pfam" id="PF12706">
    <property type="entry name" value="Lactamase_B_2"/>
    <property type="match status" value="1"/>
</dbReference>
<dbReference type="PATRIC" id="fig|1705565.3.peg.5575"/>
<dbReference type="EMBL" id="LIUT01000003">
    <property type="protein sequence ID" value="KOR82268.1"/>
    <property type="molecule type" value="Genomic_DNA"/>
</dbReference>
<dbReference type="RefSeq" id="WP_054403923.1">
    <property type="nucleotide sequence ID" value="NZ_LIUT01000003.1"/>
</dbReference>
<reference evidence="6" key="1">
    <citation type="submission" date="2015-08" db="EMBL/GenBank/DDBJ databases">
        <title>Genome sequencing project for genomic taxonomy and phylogenomics of Bacillus-like bacteria.</title>
        <authorList>
            <person name="Liu B."/>
            <person name="Wang J."/>
            <person name="Zhu Y."/>
            <person name="Liu G."/>
            <person name="Chen Q."/>
            <person name="Chen Z."/>
            <person name="Lan J."/>
            <person name="Che J."/>
            <person name="Ge C."/>
            <person name="Shi H."/>
            <person name="Pan Z."/>
            <person name="Liu X."/>
        </authorList>
    </citation>
    <scope>NUCLEOTIDE SEQUENCE [LARGE SCALE GENOMIC DNA]</scope>
    <source>
        <strain evidence="6">FJAT-22460</strain>
    </source>
</reference>
<dbReference type="Gene3D" id="3.60.15.10">
    <property type="entry name" value="Ribonuclease Z/Hydroxyacylglutathione hydrolase-like"/>
    <property type="match status" value="1"/>
</dbReference>
<evidence type="ECO:0000256" key="3">
    <source>
        <dbReference type="ARBA" id="ARBA00048505"/>
    </source>
</evidence>
<dbReference type="InterPro" id="IPR036866">
    <property type="entry name" value="RibonucZ/Hydroxyglut_hydro"/>
</dbReference>
<dbReference type="Proteomes" id="UP000036932">
    <property type="component" value="Unassembled WGS sequence"/>
</dbReference>
<comment type="catalytic activity">
    <reaction evidence="1">
        <text>3',5'-cyclic CMP + H2O = CMP + H(+)</text>
        <dbReference type="Rhea" id="RHEA:72675"/>
        <dbReference type="ChEBI" id="CHEBI:15377"/>
        <dbReference type="ChEBI" id="CHEBI:15378"/>
        <dbReference type="ChEBI" id="CHEBI:58003"/>
        <dbReference type="ChEBI" id="CHEBI:60377"/>
    </reaction>
    <physiologicalReaction direction="left-to-right" evidence="1">
        <dbReference type="Rhea" id="RHEA:72676"/>
    </physiologicalReaction>
</comment>
<feature type="domain" description="Metallo-beta-lactamase" evidence="4">
    <location>
        <begin position="47"/>
        <end position="243"/>
    </location>
</feature>
<dbReference type="AlphaFoldDB" id="A0A0M1NJ34"/>
<dbReference type="InterPro" id="IPR050114">
    <property type="entry name" value="UPF0173_UPF0282_UlaG_hydrolase"/>
</dbReference>
<dbReference type="PANTHER" id="PTHR43546">
    <property type="entry name" value="UPF0173 METAL-DEPENDENT HYDROLASE MJ1163-RELATED"/>
    <property type="match status" value="1"/>
</dbReference>
<gene>
    <name evidence="5" type="ORF">AM231_18160</name>
</gene>
<comment type="function">
    <text evidence="2">Counteracts the endogenous Pycsar antiviral defense system. Phosphodiesterase that enables metal-dependent hydrolysis of host cyclic nucleotide Pycsar defense signals such as cCMP and cUMP.</text>
</comment>
<dbReference type="SUPFAM" id="SSF56281">
    <property type="entry name" value="Metallo-hydrolase/oxidoreductase"/>
    <property type="match status" value="1"/>
</dbReference>
<name>A0A0M1NJ34_9BACL</name>
<proteinExistence type="predicted"/>
<evidence type="ECO:0000256" key="1">
    <source>
        <dbReference type="ARBA" id="ARBA00034221"/>
    </source>
</evidence>
<evidence type="ECO:0000256" key="2">
    <source>
        <dbReference type="ARBA" id="ARBA00034301"/>
    </source>
</evidence>
<evidence type="ECO:0000313" key="5">
    <source>
        <dbReference type="EMBL" id="KOR82268.1"/>
    </source>
</evidence>
<evidence type="ECO:0000259" key="4">
    <source>
        <dbReference type="Pfam" id="PF12706"/>
    </source>
</evidence>
<dbReference type="InterPro" id="IPR001279">
    <property type="entry name" value="Metallo-B-lactamas"/>
</dbReference>
<comment type="catalytic activity">
    <reaction evidence="3">
        <text>3',5'-cyclic UMP + H2O = UMP + H(+)</text>
        <dbReference type="Rhea" id="RHEA:70575"/>
        <dbReference type="ChEBI" id="CHEBI:15377"/>
        <dbReference type="ChEBI" id="CHEBI:15378"/>
        <dbReference type="ChEBI" id="CHEBI:57865"/>
        <dbReference type="ChEBI" id="CHEBI:184387"/>
    </reaction>
    <physiologicalReaction direction="left-to-right" evidence="3">
        <dbReference type="Rhea" id="RHEA:70576"/>
    </physiologicalReaction>
</comment>
<sequence length="284" mass="31963">MKEQNNKLRGSEELIEEINRTSISEGMVAVWFLGQESVVLKGGDAIIYIDPYMSDELERKAGIKRAFPAPLTPEHITNANMVLITHEHDDHMDLATISVIAKQSPETMFIAPACCHEAMRGAGVAAERLLAARCDQWQEFDGFRLMVIPAAHENLDEHEELGHRYVGYLVDIGGVLFYHAGDTVVYPGLIERLQAYSIDIGMLPINGGDAFRRRDGIVGNMGFREAAELAAASNIDLTIPMHYDIFPWNGEKPGYFVDYCYENYPYMKTKVMARTERLIYVKAQ</sequence>